<sequence length="154" mass="17467">MDFCTSRDLNLSDEVFGNTGDLTLNKYESGYEKLHIADGRMSRDSGISTINSQENISEIKPIVLENGKPKCARYWPEKEKAQMDLGIIHIKNLKCEQTDAAFSVSKLQVVHDLANIDTSVQIIDWLERPVKHVPKIQDLSFVLPPNFELTKVHL</sequence>
<accession>A0AC35TML0</accession>
<dbReference type="WBParaSite" id="RSKR_0000216700.1">
    <property type="protein sequence ID" value="RSKR_0000216700.1"/>
    <property type="gene ID" value="RSKR_0000216700"/>
</dbReference>
<protein>
    <submittedName>
        <fullName evidence="2">Tyrosine-protein phosphatase domain-containing protein</fullName>
    </submittedName>
</protein>
<proteinExistence type="predicted"/>
<evidence type="ECO:0000313" key="1">
    <source>
        <dbReference type="Proteomes" id="UP000095286"/>
    </source>
</evidence>
<name>A0AC35TML0_9BILA</name>
<organism evidence="1 2">
    <name type="scientific">Rhabditophanes sp. KR3021</name>
    <dbReference type="NCBI Taxonomy" id="114890"/>
    <lineage>
        <taxon>Eukaryota</taxon>
        <taxon>Metazoa</taxon>
        <taxon>Ecdysozoa</taxon>
        <taxon>Nematoda</taxon>
        <taxon>Chromadorea</taxon>
        <taxon>Rhabditida</taxon>
        <taxon>Tylenchina</taxon>
        <taxon>Panagrolaimomorpha</taxon>
        <taxon>Strongyloidoidea</taxon>
        <taxon>Alloionematidae</taxon>
        <taxon>Rhabditophanes</taxon>
    </lineage>
</organism>
<reference evidence="2" key="1">
    <citation type="submission" date="2016-11" db="UniProtKB">
        <authorList>
            <consortium name="WormBaseParasite"/>
        </authorList>
    </citation>
    <scope>IDENTIFICATION</scope>
    <source>
        <strain evidence="2">KR3021</strain>
    </source>
</reference>
<evidence type="ECO:0000313" key="2">
    <source>
        <dbReference type="WBParaSite" id="RSKR_0000216700.1"/>
    </source>
</evidence>
<dbReference type="Proteomes" id="UP000095286">
    <property type="component" value="Unplaced"/>
</dbReference>